<accession>T1J3U1</accession>
<protein>
    <submittedName>
        <fullName evidence="1">Uncharacterized protein</fullName>
    </submittedName>
</protein>
<evidence type="ECO:0000313" key="2">
    <source>
        <dbReference type="Proteomes" id="UP000014500"/>
    </source>
</evidence>
<name>T1J3U1_STRMM</name>
<dbReference type="EnsemblMetazoa" id="SMAR008262-RA">
    <property type="protein sequence ID" value="SMAR008262-PA"/>
    <property type="gene ID" value="SMAR008262"/>
</dbReference>
<proteinExistence type="predicted"/>
<reference evidence="2" key="1">
    <citation type="submission" date="2011-05" db="EMBL/GenBank/DDBJ databases">
        <authorList>
            <person name="Richards S.R."/>
            <person name="Qu J."/>
            <person name="Jiang H."/>
            <person name="Jhangiani S.N."/>
            <person name="Agravi P."/>
            <person name="Goodspeed R."/>
            <person name="Gross S."/>
            <person name="Mandapat C."/>
            <person name="Jackson L."/>
            <person name="Mathew T."/>
            <person name="Pu L."/>
            <person name="Thornton R."/>
            <person name="Saada N."/>
            <person name="Wilczek-Boney K.B."/>
            <person name="Lee S."/>
            <person name="Kovar C."/>
            <person name="Wu Y."/>
            <person name="Scherer S.E."/>
            <person name="Worley K.C."/>
            <person name="Muzny D.M."/>
            <person name="Gibbs R."/>
        </authorList>
    </citation>
    <scope>NUCLEOTIDE SEQUENCE</scope>
    <source>
        <strain evidence="2">Brora</strain>
    </source>
</reference>
<reference evidence="1" key="2">
    <citation type="submission" date="2015-02" db="UniProtKB">
        <authorList>
            <consortium name="EnsemblMetazoa"/>
        </authorList>
    </citation>
    <scope>IDENTIFICATION</scope>
</reference>
<dbReference type="HOGENOM" id="CLU_1888393_0_0_1"/>
<dbReference type="Proteomes" id="UP000014500">
    <property type="component" value="Unassembled WGS sequence"/>
</dbReference>
<evidence type="ECO:0000313" key="1">
    <source>
        <dbReference type="EnsemblMetazoa" id="SMAR008262-PA"/>
    </source>
</evidence>
<sequence length="135" mass="15037">MLCDPDIAPTGQLYGLDTSARPKCVRTTARTLPGWYALRTGHVDLCNKNYHYEDLPACGELLKSQAYEELVAYPAAKTYVRVLFNTIINICGNSDDEIQLKIDRGFKDGPLSNTLGKLLPIYQLWSLKNGASKNL</sequence>
<dbReference type="AlphaFoldDB" id="T1J3U1"/>
<organism evidence="1 2">
    <name type="scientific">Strigamia maritima</name>
    <name type="common">European centipede</name>
    <name type="synonym">Geophilus maritimus</name>
    <dbReference type="NCBI Taxonomy" id="126957"/>
    <lineage>
        <taxon>Eukaryota</taxon>
        <taxon>Metazoa</taxon>
        <taxon>Ecdysozoa</taxon>
        <taxon>Arthropoda</taxon>
        <taxon>Myriapoda</taxon>
        <taxon>Chilopoda</taxon>
        <taxon>Pleurostigmophora</taxon>
        <taxon>Geophilomorpha</taxon>
        <taxon>Linotaeniidae</taxon>
        <taxon>Strigamia</taxon>
    </lineage>
</organism>
<dbReference type="EMBL" id="JH431831">
    <property type="status" value="NOT_ANNOTATED_CDS"/>
    <property type="molecule type" value="Genomic_DNA"/>
</dbReference>
<keyword evidence="2" id="KW-1185">Reference proteome</keyword>